<evidence type="ECO:0000313" key="4">
    <source>
        <dbReference type="Proteomes" id="UP000001940"/>
    </source>
</evidence>
<dbReference type="STRING" id="6239.T19B10.9.1"/>
<protein>
    <submittedName>
        <fullName evidence="3">MAM domain-containing protein</fullName>
    </submittedName>
</protein>
<dbReference type="PaxDb" id="6239-T19B10.9"/>
<dbReference type="InParanoid" id="Q22563"/>
<reference evidence="3 4" key="1">
    <citation type="journal article" date="1998" name="Science">
        <title>Genome sequence of the nematode C. elegans: a platform for investigating biology.</title>
        <authorList>
            <consortium name="The C. elegans sequencing consortium"/>
            <person name="Sulson J.E."/>
            <person name="Waterston R."/>
        </authorList>
    </citation>
    <scope>NUCLEOTIDE SEQUENCE [LARGE SCALE GENOMIC DNA]</scope>
    <source>
        <strain evidence="3 4">Bristol N2</strain>
    </source>
</reference>
<evidence type="ECO:0000256" key="2">
    <source>
        <dbReference type="SAM" id="SignalP"/>
    </source>
</evidence>
<dbReference type="FunCoup" id="Q22563">
    <property type="interactions" value="361"/>
</dbReference>
<accession>Q22563</accession>
<dbReference type="Bgee" id="WBGene00011836">
    <property type="expression patterns" value="Expressed in embryo and 4 other cell types or tissues"/>
</dbReference>
<feature type="region of interest" description="Disordered" evidence="1">
    <location>
        <begin position="48"/>
        <end position="72"/>
    </location>
</feature>
<gene>
    <name evidence="3 5" type="primary">mam-4</name>
    <name evidence="3" type="ORF">CELE_T19B10.9</name>
    <name evidence="5" type="ORF">T19B10.9</name>
</gene>
<proteinExistence type="predicted"/>
<dbReference type="EMBL" id="BX284605">
    <property type="protein sequence ID" value="CAA98544.1"/>
    <property type="molecule type" value="Genomic_DNA"/>
</dbReference>
<sequence length="588" mass="66105">MIGSLLFLIFLLQQPGPGEACQPPMPASSFQNNGVPMTVPSSPQYIPANGAPLDQSGPIAPPPPPSSVNNLGTGTDQLEMINSPEKKNNDITPYPGYIAPPPEPSFPTLIDSVDVPRVNQQSSNTYRSETPLQLLSQDTRRDLSCPSELTTITDFLTCIRRLSTVTLDEHNMLCDFEKDSGCRFKSISSPLSVGNFPNADHYRTFATLAGRPEEERPSGNFVFFIEHRGTDAEDEFIMSTPITCQKGNGVLRFNYWIVGQQDKVMLRVCTQNHLSRSCTQSIAYTPSTSSIAIEVVHPNSTFFELEIVASNIVDPAVIVYDNIEYKADLCEWDNKKEDATQTEDIVDEKPVASVDSFFEAEERQEEKDPSEQEENGEELDKVEENTLTKPIPSRPIRLSPRRAEMEQLISELTDEHGAKEVENAEDRDEPQSVCKLLNCDFDSDMCMYNNYVNESMSVSPWQLGSNRIGNPHTGVREGSGFLYVGTDSPADSKIVNYILESPDLSVDEDFHLTMDIYRRSNDITLQICLDTPFYCPYTVTPFEKETNWMEGEMFLIPKGTLKVYIRAIQWRRFKWLAIDNLKVTSTKC</sequence>
<dbReference type="eggNOG" id="ENOG502SPKM">
    <property type="taxonomic scope" value="Eukaryota"/>
</dbReference>
<feature type="chain" id="PRO_5004200401" evidence="2">
    <location>
        <begin position="21"/>
        <end position="588"/>
    </location>
</feature>
<organism evidence="3 4">
    <name type="scientific">Caenorhabditis elegans</name>
    <dbReference type="NCBI Taxonomy" id="6239"/>
    <lineage>
        <taxon>Eukaryota</taxon>
        <taxon>Metazoa</taxon>
        <taxon>Ecdysozoa</taxon>
        <taxon>Nematoda</taxon>
        <taxon>Chromadorea</taxon>
        <taxon>Rhabditida</taxon>
        <taxon>Rhabditina</taxon>
        <taxon>Rhabditomorpha</taxon>
        <taxon>Rhabditoidea</taxon>
        <taxon>Rhabditidae</taxon>
        <taxon>Peloderinae</taxon>
        <taxon>Caenorhabditis</taxon>
    </lineage>
</organism>
<dbReference type="PhylomeDB" id="Q22563"/>
<dbReference type="CTD" id="179558"/>
<feature type="signal peptide" evidence="2">
    <location>
        <begin position="1"/>
        <end position="20"/>
    </location>
</feature>
<dbReference type="PIR" id="T24980">
    <property type="entry name" value="T24980"/>
</dbReference>
<dbReference type="KEGG" id="cel:CELE_T19B10.9"/>
<dbReference type="OMA" id="STPITCQ"/>
<name>Q22563_CAEEL</name>
<keyword evidence="4" id="KW-1185">Reference proteome</keyword>
<dbReference type="HOGENOM" id="CLU_530215_0_0_1"/>
<keyword evidence="2" id="KW-0732">Signal</keyword>
<dbReference type="InterPro" id="IPR013320">
    <property type="entry name" value="ConA-like_dom_sf"/>
</dbReference>
<dbReference type="GeneID" id="179558"/>
<dbReference type="SMR" id="Q22563"/>
<dbReference type="SUPFAM" id="SSF49899">
    <property type="entry name" value="Concanavalin A-like lectins/glucanases"/>
    <property type="match status" value="2"/>
</dbReference>
<evidence type="ECO:0000313" key="3">
    <source>
        <dbReference type="EMBL" id="CAA98544.1"/>
    </source>
</evidence>
<dbReference type="Proteomes" id="UP000001940">
    <property type="component" value="Chromosome V"/>
</dbReference>
<dbReference type="WormBase" id="T19B10.9">
    <property type="protein sequence ID" value="CE16416"/>
    <property type="gene ID" value="WBGene00011836"/>
    <property type="gene designation" value="mam-4"/>
</dbReference>
<evidence type="ECO:0000256" key="1">
    <source>
        <dbReference type="SAM" id="MobiDB-lite"/>
    </source>
</evidence>
<dbReference type="Gene3D" id="2.60.120.200">
    <property type="match status" value="1"/>
</dbReference>
<feature type="compositionally biased region" description="Basic and acidic residues" evidence="1">
    <location>
        <begin position="360"/>
        <end position="370"/>
    </location>
</feature>
<evidence type="ECO:0000313" key="5">
    <source>
        <dbReference type="WormBase" id="T19B10.9"/>
    </source>
</evidence>
<dbReference type="AGR" id="WB:WBGene00011836"/>
<dbReference type="AlphaFoldDB" id="Q22563"/>
<feature type="region of interest" description="Disordered" evidence="1">
    <location>
        <begin position="359"/>
        <end position="400"/>
    </location>
</feature>
<dbReference type="UCSC" id="T19B10.9">
    <property type="organism name" value="c. elegans"/>
</dbReference>
<dbReference type="RefSeq" id="NP_505857.1">
    <property type="nucleotide sequence ID" value="NM_073456.4"/>
</dbReference>
<dbReference type="OrthoDB" id="5870079at2759"/>